<evidence type="ECO:0000313" key="2">
    <source>
        <dbReference type="Proteomes" id="UP001163046"/>
    </source>
</evidence>
<proteinExistence type="predicted"/>
<evidence type="ECO:0008006" key="3">
    <source>
        <dbReference type="Google" id="ProtNLM"/>
    </source>
</evidence>
<gene>
    <name evidence="1" type="ORF">OS493_017327</name>
</gene>
<dbReference type="InterPro" id="IPR013761">
    <property type="entry name" value="SAM/pointed_sf"/>
</dbReference>
<dbReference type="AlphaFoldDB" id="A0A9X0A227"/>
<evidence type="ECO:0000313" key="1">
    <source>
        <dbReference type="EMBL" id="KAJ7391630.1"/>
    </source>
</evidence>
<dbReference type="EMBL" id="MU825405">
    <property type="protein sequence ID" value="KAJ7391630.1"/>
    <property type="molecule type" value="Genomic_DNA"/>
</dbReference>
<dbReference type="Gene3D" id="1.10.150.50">
    <property type="entry name" value="Transcription Factor, Ets-1"/>
    <property type="match status" value="1"/>
</dbReference>
<sequence length="101" mass="11514">MYIFPAASQTQFLGSAPPKTTTNEKVLQWKKEDVAKWLQDIGFAVGDNNVRGKLDGPLLHMLNELRRESPEFFYNSVKTDLGFPTVIEVLQFTRELKELLG</sequence>
<comment type="caution">
    <text evidence="1">The sequence shown here is derived from an EMBL/GenBank/DDBJ whole genome shotgun (WGS) entry which is preliminary data.</text>
</comment>
<protein>
    <recommendedName>
        <fullName evidence="3">SAM domain-containing protein</fullName>
    </recommendedName>
</protein>
<reference evidence="1" key="1">
    <citation type="submission" date="2023-01" db="EMBL/GenBank/DDBJ databases">
        <title>Genome assembly of the deep-sea coral Lophelia pertusa.</title>
        <authorList>
            <person name="Herrera S."/>
            <person name="Cordes E."/>
        </authorList>
    </citation>
    <scope>NUCLEOTIDE SEQUENCE</scope>
    <source>
        <strain evidence="1">USNM1676648</strain>
        <tissue evidence="1">Polyp</tissue>
    </source>
</reference>
<dbReference type="PANTHER" id="PTHR46270">
    <property type="entry name" value="ARMADILLO-TYPE FOLD-RELATED"/>
    <property type="match status" value="1"/>
</dbReference>
<name>A0A9X0A227_9CNID</name>
<organism evidence="1 2">
    <name type="scientific">Desmophyllum pertusum</name>
    <dbReference type="NCBI Taxonomy" id="174260"/>
    <lineage>
        <taxon>Eukaryota</taxon>
        <taxon>Metazoa</taxon>
        <taxon>Cnidaria</taxon>
        <taxon>Anthozoa</taxon>
        <taxon>Hexacorallia</taxon>
        <taxon>Scleractinia</taxon>
        <taxon>Caryophylliina</taxon>
        <taxon>Caryophylliidae</taxon>
        <taxon>Desmophyllum</taxon>
    </lineage>
</organism>
<dbReference type="Proteomes" id="UP001163046">
    <property type="component" value="Unassembled WGS sequence"/>
</dbReference>
<dbReference type="SUPFAM" id="SSF47769">
    <property type="entry name" value="SAM/Pointed domain"/>
    <property type="match status" value="1"/>
</dbReference>
<dbReference type="PANTHER" id="PTHR46270:SF2">
    <property type="entry name" value="TIR DOMAIN-CONTAINING PROTEIN"/>
    <property type="match status" value="1"/>
</dbReference>
<keyword evidence="2" id="KW-1185">Reference proteome</keyword>
<accession>A0A9X0A227</accession>
<dbReference type="OrthoDB" id="2148946at2759"/>